<dbReference type="GO" id="GO:0016567">
    <property type="term" value="P:protein ubiquitination"/>
    <property type="evidence" value="ECO:0007669"/>
    <property type="project" value="TreeGrafter"/>
</dbReference>
<dbReference type="OrthoDB" id="3838338at2759"/>
<dbReference type="PROSITE" id="PS50089">
    <property type="entry name" value="ZF_RING_2"/>
    <property type="match status" value="1"/>
</dbReference>
<dbReference type="PANTHER" id="PTHR22938:SF0">
    <property type="entry name" value="E3 UBIQUITIN-PROTEIN LIGASE ZNF598"/>
    <property type="match status" value="1"/>
</dbReference>
<dbReference type="VEuPathDB" id="MicrosporidiaDB:AAJ76_500024981"/>
<dbReference type="Gene3D" id="3.30.40.10">
    <property type="entry name" value="Zinc/RING finger domain, C3HC4 (zinc finger)"/>
    <property type="match status" value="1"/>
</dbReference>
<dbReference type="GO" id="GO:0043022">
    <property type="term" value="F:ribosome binding"/>
    <property type="evidence" value="ECO:0007669"/>
    <property type="project" value="TreeGrafter"/>
</dbReference>
<proteinExistence type="predicted"/>
<dbReference type="EMBL" id="JPQZ01000005">
    <property type="protein sequence ID" value="KKO76215.1"/>
    <property type="molecule type" value="Genomic_DNA"/>
</dbReference>
<dbReference type="Pfam" id="PF13920">
    <property type="entry name" value="zf-C3HC4_3"/>
    <property type="match status" value="1"/>
</dbReference>
<accession>A0A0F9WHY8</accession>
<evidence type="ECO:0000256" key="1">
    <source>
        <dbReference type="PROSITE-ProRule" id="PRU00175"/>
    </source>
</evidence>
<dbReference type="Proteomes" id="UP000034350">
    <property type="component" value="Unassembled WGS sequence"/>
</dbReference>
<keyword evidence="1" id="KW-0479">Metal-binding</keyword>
<dbReference type="RefSeq" id="XP_024331957.1">
    <property type="nucleotide sequence ID" value="XM_024475844.1"/>
</dbReference>
<dbReference type="GO" id="GO:0061630">
    <property type="term" value="F:ubiquitin protein ligase activity"/>
    <property type="evidence" value="ECO:0007669"/>
    <property type="project" value="InterPro"/>
</dbReference>
<dbReference type="VEuPathDB" id="MicrosporidiaDB:G9O61_00g003450"/>
<name>A0A0F9WHY8_9MICR</name>
<feature type="domain" description="RING-type" evidence="2">
    <location>
        <begin position="5"/>
        <end position="45"/>
    </location>
</feature>
<reference evidence="3 4" key="1">
    <citation type="journal article" date="2015" name="Environ. Microbiol.">
        <title>Genome analyses suggest the presence of polyploidy and recent human-driven expansions in eight global populations of the honeybee pathogen Nosema ceranae.</title>
        <authorList>
            <person name="Pelin A."/>
            <person name="Selman M."/>
            <person name="Aris-Brosou S."/>
            <person name="Farinelli L."/>
            <person name="Corradi N."/>
        </authorList>
    </citation>
    <scope>NUCLEOTIDE SEQUENCE [LARGE SCALE GENOMIC DNA]</scope>
    <source>
        <strain evidence="3 4">PA08 1199</strain>
    </source>
</reference>
<comment type="caution">
    <text evidence="3">The sequence shown here is derived from an EMBL/GenBank/DDBJ whole genome shotgun (WGS) entry which is preliminary data.</text>
</comment>
<dbReference type="SUPFAM" id="SSF57850">
    <property type="entry name" value="RING/U-box"/>
    <property type="match status" value="1"/>
</dbReference>
<dbReference type="InterPro" id="IPR013087">
    <property type="entry name" value="Znf_C2H2_type"/>
</dbReference>
<dbReference type="PROSITE" id="PS00028">
    <property type="entry name" value="ZINC_FINGER_C2H2_1"/>
    <property type="match status" value="1"/>
</dbReference>
<dbReference type="GeneID" id="36320791"/>
<dbReference type="InterPro" id="IPR044288">
    <property type="entry name" value="ZNF598/HEL2"/>
</dbReference>
<dbReference type="SMART" id="SM00184">
    <property type="entry name" value="RING"/>
    <property type="match status" value="1"/>
</dbReference>
<dbReference type="VEuPathDB" id="MicrosporidiaDB:NCER_100274"/>
<dbReference type="GO" id="GO:0008270">
    <property type="term" value="F:zinc ion binding"/>
    <property type="evidence" value="ECO:0007669"/>
    <property type="project" value="UniProtKB-KW"/>
</dbReference>
<keyword evidence="1" id="KW-0862">Zinc</keyword>
<sequence length="421" mass="50009">MTLECVICISKSYYIVEYECKHTVCISCGVRLLKLYENTDCPLCKQKSKIFCIKNLRSKIKENIREEDIVYQNEDCRNKCYNLLLHKCKKCHLILKNTYELRSHYRETHAFLLCFECTDNKKQFWFEHELYSVSTLRHHKNGKLNESGFKGHIYCPFCNIYLYDEISAKQHCNQFHLSCTICDILGYKNRYYNNFGDLELHFKNGHYCCTYQYCINIKAYAFPYKTELLEHLLKFHKQSTKLSDIPSYKSCTVPFFDPYYLSSQNNIKSYVLNNPAINFSTNEFASNITKKDLPNFLDRSKILEMKRKQSIRSSIIKRLIVKNQDEVIEIIEKIINKRLSVKDGCSDLKLLMNETILLKLLKELYFEDVQIEMTAYYKILEKQIKFPKFESKSVDTRTNSVRQPEKKVGFKIIELKSTKKK</sequence>
<dbReference type="InterPro" id="IPR001841">
    <property type="entry name" value="Znf_RING"/>
</dbReference>
<dbReference type="SMART" id="SM00355">
    <property type="entry name" value="ZnF_C2H2"/>
    <property type="match status" value="4"/>
</dbReference>
<organism evidence="3 4">
    <name type="scientific">Vairimorpha ceranae</name>
    <dbReference type="NCBI Taxonomy" id="40302"/>
    <lineage>
        <taxon>Eukaryota</taxon>
        <taxon>Fungi</taxon>
        <taxon>Fungi incertae sedis</taxon>
        <taxon>Microsporidia</taxon>
        <taxon>Nosematidae</taxon>
        <taxon>Vairimorpha</taxon>
    </lineage>
</organism>
<dbReference type="InterPro" id="IPR013083">
    <property type="entry name" value="Znf_RING/FYVE/PHD"/>
</dbReference>
<evidence type="ECO:0000259" key="2">
    <source>
        <dbReference type="PROSITE" id="PS50089"/>
    </source>
</evidence>
<dbReference type="AlphaFoldDB" id="A0A0F9WHY8"/>
<evidence type="ECO:0000313" key="3">
    <source>
        <dbReference type="EMBL" id="KKO76215.1"/>
    </source>
</evidence>
<keyword evidence="4" id="KW-1185">Reference proteome</keyword>
<dbReference type="PANTHER" id="PTHR22938">
    <property type="entry name" value="ZINC FINGER PROTEIN 598"/>
    <property type="match status" value="1"/>
</dbReference>
<keyword evidence="1" id="KW-0863">Zinc-finger</keyword>
<protein>
    <submittedName>
        <fullName evidence="3">Zinc finger protein</fullName>
    </submittedName>
</protein>
<dbReference type="GO" id="GO:0072344">
    <property type="term" value="P:rescue of stalled ribosome"/>
    <property type="evidence" value="ECO:0007669"/>
    <property type="project" value="InterPro"/>
</dbReference>
<evidence type="ECO:0000313" key="4">
    <source>
        <dbReference type="Proteomes" id="UP000034350"/>
    </source>
</evidence>
<gene>
    <name evidence="3" type="ORF">AAJ76_500024981</name>
</gene>